<dbReference type="Proteomes" id="UP001322664">
    <property type="component" value="Chromosome"/>
</dbReference>
<proteinExistence type="predicted"/>
<sequence length="148" mass="16986">MTKFIKIHLKSHEDYKIEEIKSVIEEEKGVRVHASEGELFIPYDNLLFYSISNEKEQVVAPVKYRAKSFPSVVNEVFHYVVGSTVSEFQNFVGGNTGWSIGDYGELYIHAWDGTQKAQFGDYIIKNEKGELHLCKPDTFKVIYEKVGD</sequence>
<keyword evidence="2" id="KW-1185">Reference proteome</keyword>
<gene>
    <name evidence="1" type="ORF">R6U77_00750</name>
</gene>
<reference evidence="1 2" key="1">
    <citation type="submission" date="2023-09" db="EMBL/GenBank/DDBJ databases">
        <authorList>
            <person name="Page C.A."/>
            <person name="Perez-Diaz I.M."/>
        </authorList>
    </citation>
    <scope>NUCLEOTIDE SEQUENCE [LARGE SCALE GENOMIC DNA]</scope>
    <source>
        <strain evidence="1 2">Ll15</strain>
    </source>
</reference>
<name>A0ABZ0RY97_9BACI</name>
<dbReference type="RefSeq" id="WP_319837026.1">
    <property type="nucleotide sequence ID" value="NZ_CP137624.1"/>
</dbReference>
<evidence type="ECO:0000313" key="2">
    <source>
        <dbReference type="Proteomes" id="UP001322664"/>
    </source>
</evidence>
<dbReference type="EMBL" id="CP137624">
    <property type="protein sequence ID" value="WPK12247.1"/>
    <property type="molecule type" value="Genomic_DNA"/>
</dbReference>
<evidence type="ECO:0000313" key="1">
    <source>
        <dbReference type="EMBL" id="WPK12247.1"/>
    </source>
</evidence>
<organism evidence="1 2">
    <name type="scientific">Lysinibacillus louembei</name>
    <dbReference type="NCBI Taxonomy" id="1470088"/>
    <lineage>
        <taxon>Bacteria</taxon>
        <taxon>Bacillati</taxon>
        <taxon>Bacillota</taxon>
        <taxon>Bacilli</taxon>
        <taxon>Bacillales</taxon>
        <taxon>Bacillaceae</taxon>
        <taxon>Lysinibacillus</taxon>
    </lineage>
</organism>
<accession>A0ABZ0RY97</accession>
<protein>
    <submittedName>
        <fullName evidence="1">Uncharacterized protein</fullName>
    </submittedName>
</protein>